<organism evidence="3 4">
    <name type="scientific">Ceratodon purpureus</name>
    <name type="common">Fire moss</name>
    <name type="synonym">Dicranum purpureum</name>
    <dbReference type="NCBI Taxonomy" id="3225"/>
    <lineage>
        <taxon>Eukaryota</taxon>
        <taxon>Viridiplantae</taxon>
        <taxon>Streptophyta</taxon>
        <taxon>Embryophyta</taxon>
        <taxon>Bryophyta</taxon>
        <taxon>Bryophytina</taxon>
        <taxon>Bryopsida</taxon>
        <taxon>Dicranidae</taxon>
        <taxon>Pseudoditrichales</taxon>
        <taxon>Ditrichaceae</taxon>
        <taxon>Ceratodon</taxon>
    </lineage>
</organism>
<name>A0A8T0G8R5_CERPU</name>
<dbReference type="EMBL" id="CM026433">
    <property type="protein sequence ID" value="KAG0555450.1"/>
    <property type="molecule type" value="Genomic_DNA"/>
</dbReference>
<dbReference type="AlphaFoldDB" id="A0A8T0G8R5"/>
<keyword evidence="4" id="KW-1185">Reference proteome</keyword>
<sequence length="297" mass="32244">MPSESQPSTISTGQEAGIMAQESVQAQVKQQRLRNFGFWMAFIVVFSLLHLGAKEARKQLGDEIASKTGKDDFGDCLDMGFGSLTCAVKQGSKMYTNNFRASIVEHTKQRAYHVALQSAISDGLAMSEAARKAQQIADIAAKVKKEQARRIIGPVFAAVWDGLEVLYYGGSFAEVSIRATGTLCGTWWGGILGEDRLGKVGYLIGTQVGSWAGSRIALMTYDIVKAIQLITLEVKEFVTGEDENEDVGKEAVSEEYITENAYQSSPEESANEYSSSDESGSGWFSGSDDENPPSDEL</sequence>
<evidence type="ECO:0000313" key="3">
    <source>
        <dbReference type="EMBL" id="KAG0555450.1"/>
    </source>
</evidence>
<dbReference type="PANTHER" id="PTHR35702:SF1">
    <property type="entry name" value="EXPRESSED PROTEIN"/>
    <property type="match status" value="1"/>
</dbReference>
<feature type="region of interest" description="Disordered" evidence="1">
    <location>
        <begin position="243"/>
        <end position="297"/>
    </location>
</feature>
<keyword evidence="2" id="KW-1133">Transmembrane helix</keyword>
<evidence type="ECO:0000313" key="4">
    <source>
        <dbReference type="Proteomes" id="UP000822688"/>
    </source>
</evidence>
<gene>
    <name evidence="3" type="ORF">KC19_12G169900</name>
</gene>
<protein>
    <submittedName>
        <fullName evidence="3">Uncharacterized protein</fullName>
    </submittedName>
</protein>
<keyword evidence="2" id="KW-0812">Transmembrane</keyword>
<dbReference type="PANTHER" id="PTHR35702">
    <property type="entry name" value="EXPRESSED PROTEIN"/>
    <property type="match status" value="1"/>
</dbReference>
<feature type="transmembrane region" description="Helical" evidence="2">
    <location>
        <begin position="36"/>
        <end position="53"/>
    </location>
</feature>
<accession>A0A8T0G8R5</accession>
<keyword evidence="2" id="KW-0472">Membrane</keyword>
<reference evidence="3" key="1">
    <citation type="submission" date="2020-06" db="EMBL/GenBank/DDBJ databases">
        <title>WGS assembly of Ceratodon purpureus strain R40.</title>
        <authorList>
            <person name="Carey S.B."/>
            <person name="Jenkins J."/>
            <person name="Shu S."/>
            <person name="Lovell J.T."/>
            <person name="Sreedasyam A."/>
            <person name="Maumus F."/>
            <person name="Tiley G.P."/>
            <person name="Fernandez-Pozo N."/>
            <person name="Barry K."/>
            <person name="Chen C."/>
            <person name="Wang M."/>
            <person name="Lipzen A."/>
            <person name="Daum C."/>
            <person name="Saski C.A."/>
            <person name="Payton A.C."/>
            <person name="Mcbreen J.C."/>
            <person name="Conrad R.E."/>
            <person name="Kollar L.M."/>
            <person name="Olsson S."/>
            <person name="Huttunen S."/>
            <person name="Landis J.B."/>
            <person name="Wickett N.J."/>
            <person name="Johnson M.G."/>
            <person name="Rensing S.A."/>
            <person name="Grimwood J."/>
            <person name="Schmutz J."/>
            <person name="Mcdaniel S.F."/>
        </authorList>
    </citation>
    <scope>NUCLEOTIDE SEQUENCE</scope>
    <source>
        <strain evidence="3">R40</strain>
    </source>
</reference>
<proteinExistence type="predicted"/>
<feature type="compositionally biased region" description="Low complexity" evidence="1">
    <location>
        <begin position="267"/>
        <end position="286"/>
    </location>
</feature>
<feature type="compositionally biased region" description="Acidic residues" evidence="1">
    <location>
        <begin position="287"/>
        <end position="297"/>
    </location>
</feature>
<evidence type="ECO:0000256" key="2">
    <source>
        <dbReference type="SAM" id="Phobius"/>
    </source>
</evidence>
<comment type="caution">
    <text evidence="3">The sequence shown here is derived from an EMBL/GenBank/DDBJ whole genome shotgun (WGS) entry which is preliminary data.</text>
</comment>
<dbReference type="Proteomes" id="UP000822688">
    <property type="component" value="Chromosome 12"/>
</dbReference>
<evidence type="ECO:0000256" key="1">
    <source>
        <dbReference type="SAM" id="MobiDB-lite"/>
    </source>
</evidence>